<dbReference type="CDD" id="cd10227">
    <property type="entry name" value="ASKHA_NBD_ParM-like"/>
    <property type="match status" value="1"/>
</dbReference>
<gene>
    <name evidence="1" type="ORF">NIES267_71420</name>
</gene>
<evidence type="ECO:0000313" key="2">
    <source>
        <dbReference type="Proteomes" id="UP000218418"/>
    </source>
</evidence>
<geneLocation type="plasmid" evidence="2">
    <name>Plasmid1 dna</name>
</geneLocation>
<evidence type="ECO:0000313" key="1">
    <source>
        <dbReference type="EMBL" id="BAY87618.1"/>
    </source>
</evidence>
<keyword evidence="2" id="KW-1185">Reference proteome</keyword>
<reference evidence="1 2" key="1">
    <citation type="submission" date="2017-06" db="EMBL/GenBank/DDBJ databases">
        <title>Genome sequencing of cyanobaciteial culture collection at National Institute for Environmental Studies (NIES).</title>
        <authorList>
            <person name="Hirose Y."/>
            <person name="Shimura Y."/>
            <person name="Fujisawa T."/>
            <person name="Nakamura Y."/>
            <person name="Kawachi M."/>
        </authorList>
    </citation>
    <scope>NUCLEOTIDE SEQUENCE [LARGE SCALE GENOMIC DNA]</scope>
    <source>
        <strain evidence="1 2">NIES-267</strain>
        <plasmid evidence="2">Plasmid1 dna</plasmid>
    </source>
</reference>
<accession>A0A1Z4M2L8</accession>
<keyword evidence="1" id="KW-0614">Plasmid</keyword>
<organism evidence="1 2">
    <name type="scientific">Calothrix parasitica NIES-267</name>
    <dbReference type="NCBI Taxonomy" id="1973488"/>
    <lineage>
        <taxon>Bacteria</taxon>
        <taxon>Bacillati</taxon>
        <taxon>Cyanobacteriota</taxon>
        <taxon>Cyanophyceae</taxon>
        <taxon>Nostocales</taxon>
        <taxon>Calotrichaceae</taxon>
        <taxon>Calothrix</taxon>
    </lineage>
</organism>
<dbReference type="Proteomes" id="UP000218418">
    <property type="component" value="Plasmid plasmid1"/>
</dbReference>
<dbReference type="AlphaFoldDB" id="A0A1Z4M2L8"/>
<dbReference type="OrthoDB" id="503465at2"/>
<evidence type="ECO:0008006" key="3">
    <source>
        <dbReference type="Google" id="ProtNLM"/>
    </source>
</evidence>
<protein>
    <recommendedName>
        <fullName evidence="3">Actin-like protein N-terminal domain-containing protein</fullName>
    </recommendedName>
</protein>
<sequence>MLELVLTCDLGGSLTKAIVKEYPKSVSKSIVMGSAIADVGKKSVENQFENIPIESGIWVGYNKEYFVLGALAVEQFAGTNSLRKLKYEIAVPKLLGCIAAAMKEYNSTEARVYIMCLLPPSEIGDGDNLRKAIYIACKKGIESPIGKLKIEVVAFKTESEGSGIIRHRIKQLGEDWSKRNIVMTMLGYRNASAFISKNGVPKGNPTSDLGMNWLVSRFIDRSAVGLSVSDFSKVVEALVLAYQYEDKDALMRLSKKSNPKAIRTDIRIFDKNMKLLFDEYSRALFRFISDCIDECDEVLLCGGTAYFVKPYLEPFFVKEEIPLIWDGGVEVPQSIDRHNLGNRLADCYAMHETFVRGVDKLNKYERYGTSVG</sequence>
<dbReference type="EMBL" id="AP018228">
    <property type="protein sequence ID" value="BAY87618.1"/>
    <property type="molecule type" value="Genomic_DNA"/>
</dbReference>
<name>A0A1Z4M2L8_9CYAN</name>
<proteinExistence type="predicted"/>